<dbReference type="PATRIC" id="fig|1280951.3.peg.2325"/>
<sequence length="138" mass="15235">MRNTSHKIQTAPESSSLLEGVAEWISLYNQRAAKIQEWQSLETQLFTQAKRMGIAIEASFESDRPEAQAMKALDEHIEELAQQTDDLAATILSQPVGSLAEAAGKIEIGLKLQGAEDWQPYALELVEDGLDALRNRLG</sequence>
<name>A0A059FQ89_9PROT</name>
<reference evidence="1 2" key="1">
    <citation type="submission" date="2013-04" db="EMBL/GenBank/DDBJ databases">
        <title>Hyphomonas hirschiana VP5 Genome Sequencing.</title>
        <authorList>
            <person name="Lai Q."/>
            <person name="Shao Z."/>
        </authorList>
    </citation>
    <scope>NUCLEOTIDE SEQUENCE [LARGE SCALE GENOMIC DNA]</scope>
    <source>
        <strain evidence="1 2">VP5</strain>
    </source>
</reference>
<dbReference type="RefSeq" id="WP_011646607.1">
    <property type="nucleotide sequence ID" value="NZ_ARYI01000009.1"/>
</dbReference>
<proteinExistence type="predicted"/>
<organism evidence="1 2">
    <name type="scientific">Hyphomonas hirschiana VP5</name>
    <dbReference type="NCBI Taxonomy" id="1280951"/>
    <lineage>
        <taxon>Bacteria</taxon>
        <taxon>Pseudomonadati</taxon>
        <taxon>Pseudomonadota</taxon>
        <taxon>Alphaproteobacteria</taxon>
        <taxon>Hyphomonadales</taxon>
        <taxon>Hyphomonadaceae</taxon>
        <taxon>Hyphomonas</taxon>
    </lineage>
</organism>
<keyword evidence="2" id="KW-1185">Reference proteome</keyword>
<comment type="caution">
    <text evidence="1">The sequence shown here is derived from an EMBL/GenBank/DDBJ whole genome shotgun (WGS) entry which is preliminary data.</text>
</comment>
<dbReference type="AlphaFoldDB" id="A0A059FQ89"/>
<gene>
    <name evidence="1" type="ORF">HHI_11531</name>
</gene>
<protein>
    <submittedName>
        <fullName evidence="1">Uncharacterized protein</fullName>
    </submittedName>
</protein>
<evidence type="ECO:0000313" key="1">
    <source>
        <dbReference type="EMBL" id="KCZ92608.1"/>
    </source>
</evidence>
<dbReference type="EMBL" id="ARYI01000009">
    <property type="protein sequence ID" value="KCZ92608.1"/>
    <property type="molecule type" value="Genomic_DNA"/>
</dbReference>
<evidence type="ECO:0000313" key="2">
    <source>
        <dbReference type="Proteomes" id="UP000025061"/>
    </source>
</evidence>
<accession>A0A059FQ89</accession>
<dbReference type="Proteomes" id="UP000025061">
    <property type="component" value="Unassembled WGS sequence"/>
</dbReference>